<protein>
    <submittedName>
        <fullName evidence="1">Uncharacterized protein</fullName>
    </submittedName>
</protein>
<organism evidence="1 2">
    <name type="scientific">Brassica campestris</name>
    <name type="common">Field mustard</name>
    <dbReference type="NCBI Taxonomy" id="3711"/>
    <lineage>
        <taxon>Eukaryota</taxon>
        <taxon>Viridiplantae</taxon>
        <taxon>Streptophyta</taxon>
        <taxon>Embryophyta</taxon>
        <taxon>Tracheophyta</taxon>
        <taxon>Spermatophyta</taxon>
        <taxon>Magnoliopsida</taxon>
        <taxon>eudicotyledons</taxon>
        <taxon>Gunneridae</taxon>
        <taxon>Pentapetalae</taxon>
        <taxon>rosids</taxon>
        <taxon>malvids</taxon>
        <taxon>Brassicales</taxon>
        <taxon>Brassicaceae</taxon>
        <taxon>Brassiceae</taxon>
        <taxon>Brassica</taxon>
    </lineage>
</organism>
<dbReference type="InParanoid" id="M4E3A8"/>
<evidence type="ECO:0000313" key="2">
    <source>
        <dbReference type="Proteomes" id="UP000011750"/>
    </source>
</evidence>
<keyword evidence="2" id="KW-1185">Reference proteome</keyword>
<name>M4E3A8_BRACM</name>
<evidence type="ECO:0000313" key="1">
    <source>
        <dbReference type="EnsemblPlants" id="Bra023259.1-P"/>
    </source>
</evidence>
<dbReference type="Gramene" id="Bra023259.1">
    <property type="protein sequence ID" value="Bra023259.1-P"/>
    <property type="gene ID" value="Bra023259"/>
</dbReference>
<dbReference type="InterPro" id="IPR042160">
    <property type="entry name" value="HD-Zip_IV"/>
</dbReference>
<dbReference type="PANTHER" id="PTHR45654">
    <property type="entry name" value="HOMEOBOX-LEUCINE ZIPPER PROTEIN MERISTEM L1"/>
    <property type="match status" value="1"/>
</dbReference>
<reference evidence="1 2" key="2">
    <citation type="journal article" date="2018" name="Hortic Res">
        <title>Improved Brassica rapa reference genome by single-molecule sequencing and chromosome conformation capture technologies.</title>
        <authorList>
            <person name="Zhang L."/>
            <person name="Cai X."/>
            <person name="Wu J."/>
            <person name="Liu M."/>
            <person name="Grob S."/>
            <person name="Cheng F."/>
            <person name="Liang J."/>
            <person name="Cai C."/>
            <person name="Liu Z."/>
            <person name="Liu B."/>
            <person name="Wang F."/>
            <person name="Li S."/>
            <person name="Liu F."/>
            <person name="Li X."/>
            <person name="Cheng L."/>
            <person name="Yang W."/>
            <person name="Li M.H."/>
            <person name="Grossniklaus U."/>
            <person name="Zheng H."/>
            <person name="Wang X."/>
        </authorList>
    </citation>
    <scope>NUCLEOTIDE SEQUENCE [LARGE SCALE GENOMIC DNA]</scope>
    <source>
        <strain evidence="1 2">cv. Chiifu-401-42</strain>
    </source>
</reference>
<dbReference type="Proteomes" id="UP000011750">
    <property type="component" value="Chromosome A09"/>
</dbReference>
<dbReference type="AlphaFoldDB" id="M4E3A8"/>
<dbReference type="PANTHER" id="PTHR45654:SF1">
    <property type="entry name" value="HOMEOBOX-LEUCINE ZIPPER PROTEIN HDG11"/>
    <property type="match status" value="1"/>
</dbReference>
<proteinExistence type="predicted"/>
<accession>M4E3A8</accession>
<dbReference type="STRING" id="51351.M4E3A8"/>
<dbReference type="EnsemblPlants" id="Bra023259.1">
    <property type="protein sequence ID" value="Bra023259.1-P"/>
    <property type="gene ID" value="Bra023259"/>
</dbReference>
<reference evidence="1" key="3">
    <citation type="submission" date="2023-03" db="UniProtKB">
        <authorList>
            <consortium name="EnsemblPlants"/>
        </authorList>
    </citation>
    <scope>IDENTIFICATION</scope>
    <source>
        <strain evidence="1">cv. Chiifu-401-42</strain>
    </source>
</reference>
<dbReference type="HOGENOM" id="CLU_2944953_0_0_1"/>
<sequence length="60" mass="6485">MAQHEREDNDALKAENDKIRCENIAIREALNNAICPKCGGPPVVKILTSMSISSGLKCTS</sequence>
<reference evidence="1 2" key="1">
    <citation type="journal article" date="2011" name="Nat. Genet.">
        <title>The genome of the mesopolyploid crop species Brassica rapa.</title>
        <authorList>
            <consortium name="Brassica rapa Genome Sequencing Project Consortium"/>
            <person name="Wang X."/>
            <person name="Wang H."/>
            <person name="Wang J."/>
            <person name="Sun R."/>
            <person name="Wu J."/>
            <person name="Liu S."/>
            <person name="Bai Y."/>
            <person name="Mun J.H."/>
            <person name="Bancroft I."/>
            <person name="Cheng F."/>
            <person name="Huang S."/>
            <person name="Li X."/>
            <person name="Hua W."/>
            <person name="Wang J."/>
            <person name="Wang X."/>
            <person name="Freeling M."/>
            <person name="Pires J.C."/>
            <person name="Paterson A.H."/>
            <person name="Chalhoub B."/>
            <person name="Wang B."/>
            <person name="Hayward A."/>
            <person name="Sharpe A.G."/>
            <person name="Park B.S."/>
            <person name="Weisshaar B."/>
            <person name="Liu B."/>
            <person name="Li B."/>
            <person name="Liu B."/>
            <person name="Tong C."/>
            <person name="Song C."/>
            <person name="Duran C."/>
            <person name="Peng C."/>
            <person name="Geng C."/>
            <person name="Koh C."/>
            <person name="Lin C."/>
            <person name="Edwards D."/>
            <person name="Mu D."/>
            <person name="Shen D."/>
            <person name="Soumpourou E."/>
            <person name="Li F."/>
            <person name="Fraser F."/>
            <person name="Conant G."/>
            <person name="Lassalle G."/>
            <person name="King G.J."/>
            <person name="Bonnema G."/>
            <person name="Tang H."/>
            <person name="Wang H."/>
            <person name="Belcram H."/>
            <person name="Zhou H."/>
            <person name="Hirakawa H."/>
            <person name="Abe H."/>
            <person name="Guo H."/>
            <person name="Wang H."/>
            <person name="Jin H."/>
            <person name="Parkin I.A."/>
            <person name="Batley J."/>
            <person name="Kim J.S."/>
            <person name="Just J."/>
            <person name="Li J."/>
            <person name="Xu J."/>
            <person name="Deng J."/>
            <person name="Kim J.A."/>
            <person name="Li J."/>
            <person name="Yu J."/>
            <person name="Meng J."/>
            <person name="Wang J."/>
            <person name="Min J."/>
            <person name="Poulain J."/>
            <person name="Wang J."/>
            <person name="Hatakeyama K."/>
            <person name="Wu K."/>
            <person name="Wang L."/>
            <person name="Fang L."/>
            <person name="Trick M."/>
            <person name="Links M.G."/>
            <person name="Zhao M."/>
            <person name="Jin M."/>
            <person name="Ramchiary N."/>
            <person name="Drou N."/>
            <person name="Berkman P.J."/>
            <person name="Cai Q."/>
            <person name="Huang Q."/>
            <person name="Li R."/>
            <person name="Tabata S."/>
            <person name="Cheng S."/>
            <person name="Zhang S."/>
            <person name="Zhang S."/>
            <person name="Huang S."/>
            <person name="Sato S."/>
            <person name="Sun S."/>
            <person name="Kwon S.J."/>
            <person name="Choi S.R."/>
            <person name="Lee T.H."/>
            <person name="Fan W."/>
            <person name="Zhao X."/>
            <person name="Tan X."/>
            <person name="Xu X."/>
            <person name="Wang Y."/>
            <person name="Qiu Y."/>
            <person name="Yin Y."/>
            <person name="Li Y."/>
            <person name="Du Y."/>
            <person name="Liao Y."/>
            <person name="Lim Y."/>
            <person name="Narusaka Y."/>
            <person name="Wang Y."/>
            <person name="Wang Z."/>
            <person name="Li Z."/>
            <person name="Wang Z."/>
            <person name="Xiong Z."/>
            <person name="Zhang Z."/>
        </authorList>
    </citation>
    <scope>NUCLEOTIDE SEQUENCE [LARGE SCALE GENOMIC DNA]</scope>
    <source>
        <strain evidence="1 2">cv. Chiifu-401-42</strain>
    </source>
</reference>